<dbReference type="RefSeq" id="WP_092361487.1">
    <property type="nucleotide sequence ID" value="NZ_FOIM01000004.1"/>
</dbReference>
<organism evidence="7 8">
    <name type="scientific">Enterocloster lavalensis</name>
    <dbReference type="NCBI Taxonomy" id="460384"/>
    <lineage>
        <taxon>Bacteria</taxon>
        <taxon>Bacillati</taxon>
        <taxon>Bacillota</taxon>
        <taxon>Clostridia</taxon>
        <taxon>Lachnospirales</taxon>
        <taxon>Lachnospiraceae</taxon>
        <taxon>Enterocloster</taxon>
    </lineage>
</organism>
<protein>
    <recommendedName>
        <fullName evidence="6">DUF1232 domain-containing protein</fullName>
    </recommendedName>
</protein>
<evidence type="ECO:0000256" key="3">
    <source>
        <dbReference type="ARBA" id="ARBA00022989"/>
    </source>
</evidence>
<dbReference type="GeneID" id="93276199"/>
<evidence type="ECO:0000256" key="4">
    <source>
        <dbReference type="ARBA" id="ARBA00023136"/>
    </source>
</evidence>
<dbReference type="STRING" id="460384.SAMN05216313_104199"/>
<evidence type="ECO:0000256" key="5">
    <source>
        <dbReference type="SAM" id="Phobius"/>
    </source>
</evidence>
<dbReference type="Proteomes" id="UP000198508">
    <property type="component" value="Unassembled WGS sequence"/>
</dbReference>
<dbReference type="AlphaFoldDB" id="A0A1I0DHC5"/>
<accession>A0A1I0DHC5</accession>
<keyword evidence="4 5" id="KW-0472">Membrane</keyword>
<dbReference type="GO" id="GO:0012505">
    <property type="term" value="C:endomembrane system"/>
    <property type="evidence" value="ECO:0007669"/>
    <property type="project" value="UniProtKB-SubCell"/>
</dbReference>
<evidence type="ECO:0000256" key="2">
    <source>
        <dbReference type="ARBA" id="ARBA00022692"/>
    </source>
</evidence>
<feature type="domain" description="DUF1232" evidence="6">
    <location>
        <begin position="30"/>
        <end position="65"/>
    </location>
</feature>
<keyword evidence="8" id="KW-1185">Reference proteome</keyword>
<gene>
    <name evidence="7" type="ORF">SAMN05216313_104199</name>
</gene>
<feature type="transmembrane region" description="Helical" evidence="5">
    <location>
        <begin position="99"/>
        <end position="117"/>
    </location>
</feature>
<dbReference type="InterPro" id="IPR010652">
    <property type="entry name" value="DUF1232"/>
</dbReference>
<comment type="subcellular location">
    <subcellularLocation>
        <location evidence="1">Endomembrane system</location>
        <topology evidence="1">Multi-pass membrane protein</topology>
    </subcellularLocation>
</comment>
<evidence type="ECO:0000256" key="1">
    <source>
        <dbReference type="ARBA" id="ARBA00004127"/>
    </source>
</evidence>
<keyword evidence="3 5" id="KW-1133">Transmembrane helix</keyword>
<proteinExistence type="predicted"/>
<dbReference type="EMBL" id="FOIM01000004">
    <property type="protein sequence ID" value="SET31841.1"/>
    <property type="molecule type" value="Genomic_DNA"/>
</dbReference>
<reference evidence="8" key="1">
    <citation type="submission" date="2016-10" db="EMBL/GenBank/DDBJ databases">
        <authorList>
            <person name="Varghese N."/>
            <person name="Submissions S."/>
        </authorList>
    </citation>
    <scope>NUCLEOTIDE SEQUENCE [LARGE SCALE GENOMIC DNA]</scope>
    <source>
        <strain evidence="8">NLAE-zl-G277</strain>
    </source>
</reference>
<sequence length="131" mass="14996">MTLKERAQSLKRDIPAVFLALKDKDTPISAKVLAGITVCYALSPVDLIPDFIPVLGYLDDLILLPALIALTVKLIPGEVWERNRTRSEHLWENGKPKKWYFAIPIWLIWLLILWLGVQAVRGEMPQVHFRV</sequence>
<dbReference type="Pfam" id="PF06803">
    <property type="entry name" value="DUF1232"/>
    <property type="match status" value="1"/>
</dbReference>
<keyword evidence="2 5" id="KW-0812">Transmembrane</keyword>
<evidence type="ECO:0000259" key="6">
    <source>
        <dbReference type="Pfam" id="PF06803"/>
    </source>
</evidence>
<evidence type="ECO:0000313" key="8">
    <source>
        <dbReference type="Proteomes" id="UP000198508"/>
    </source>
</evidence>
<name>A0A1I0DHC5_9FIRM</name>
<evidence type="ECO:0000313" key="7">
    <source>
        <dbReference type="EMBL" id="SET31841.1"/>
    </source>
</evidence>